<dbReference type="EC" id="2.4.-.-" evidence="3"/>
<dbReference type="Pfam" id="PF00534">
    <property type="entry name" value="Glycos_transf_1"/>
    <property type="match status" value="1"/>
</dbReference>
<dbReference type="Gene3D" id="3.40.50.2000">
    <property type="entry name" value="Glycogen Phosphorylase B"/>
    <property type="match status" value="2"/>
</dbReference>
<feature type="domain" description="Glycosyltransferase subfamily 4-like N-terminal" evidence="2">
    <location>
        <begin position="25"/>
        <end position="179"/>
    </location>
</feature>
<dbReference type="RefSeq" id="WP_258422731.1">
    <property type="nucleotide sequence ID" value="NZ_JANSUY010000003.1"/>
</dbReference>
<gene>
    <name evidence="3" type="ORF">NU887_07365</name>
</gene>
<dbReference type="Pfam" id="PF13439">
    <property type="entry name" value="Glyco_transf_4"/>
    <property type="match status" value="1"/>
</dbReference>
<proteinExistence type="predicted"/>
<name>A0A9X2SZT4_9BACT</name>
<evidence type="ECO:0000313" key="4">
    <source>
        <dbReference type="Proteomes" id="UP001142175"/>
    </source>
</evidence>
<dbReference type="AlphaFoldDB" id="A0A9X2SZT4"/>
<accession>A0A9X2SZT4</accession>
<reference evidence="3" key="1">
    <citation type="submission" date="2022-08" db="EMBL/GenBank/DDBJ databases">
        <authorList>
            <person name="Zhang D."/>
        </authorList>
    </citation>
    <scope>NUCLEOTIDE SEQUENCE</scope>
    <source>
        <strain evidence="3">XJ19-11</strain>
    </source>
</reference>
<sequence length="382" mass="42314">MTKELERNSHSKIRVLHCIETISSGGVEKVRLGFAQYLNKEKFDLRIICTNSKGPIKMALEKEGVQIYDVGPFNSPFEWGKYRKVLSIISTYKPQIIHGAVYEGMSMAAVGGFLGRVPIIILEETSDPQNRSKKAIWLQKQFSKVADKVIGISPSVVNFLLDKARIPKEKVLLVNNGVSIPLLPDKMESDLLKRKLGIENGDIIIGSVGRVYNEVKRFSDLLEAIKGLKNPKVKFLLVGQGPDLEKLKSRASELGLEGQFISVGYQENTSTFYSVMDIFSLPSANEGFGLVAAEAMLHSLPIVATAVGGLRDVVIDGTTGFHVPPFSPNDLGEKLQILIDNQELRAQMGKAGFERAKKNYTSELYCQNIEQLYINLLNEIIG</sequence>
<dbReference type="Proteomes" id="UP001142175">
    <property type="component" value="Unassembled WGS sequence"/>
</dbReference>
<dbReference type="EMBL" id="JANSUY010000003">
    <property type="protein sequence ID" value="MCR9014853.1"/>
    <property type="molecule type" value="Genomic_DNA"/>
</dbReference>
<dbReference type="InterPro" id="IPR001296">
    <property type="entry name" value="Glyco_trans_1"/>
</dbReference>
<evidence type="ECO:0000313" key="3">
    <source>
        <dbReference type="EMBL" id="MCR9014853.1"/>
    </source>
</evidence>
<dbReference type="PANTHER" id="PTHR12526:SF630">
    <property type="entry name" value="GLYCOSYLTRANSFERASE"/>
    <property type="match status" value="1"/>
</dbReference>
<keyword evidence="4" id="KW-1185">Reference proteome</keyword>
<keyword evidence="3" id="KW-0808">Transferase</keyword>
<dbReference type="GO" id="GO:0016757">
    <property type="term" value="F:glycosyltransferase activity"/>
    <property type="evidence" value="ECO:0007669"/>
    <property type="project" value="UniProtKB-KW"/>
</dbReference>
<keyword evidence="3" id="KW-0328">Glycosyltransferase</keyword>
<dbReference type="SUPFAM" id="SSF53756">
    <property type="entry name" value="UDP-Glycosyltransferase/glycogen phosphorylase"/>
    <property type="match status" value="1"/>
</dbReference>
<comment type="caution">
    <text evidence="3">The sequence shown here is derived from an EMBL/GenBank/DDBJ whole genome shotgun (WGS) entry which is preliminary data.</text>
</comment>
<organism evidence="3 4">
    <name type="scientific">Aquiflexum gelatinilyticum</name>
    <dbReference type="NCBI Taxonomy" id="2961943"/>
    <lineage>
        <taxon>Bacteria</taxon>
        <taxon>Pseudomonadati</taxon>
        <taxon>Bacteroidota</taxon>
        <taxon>Cytophagia</taxon>
        <taxon>Cytophagales</taxon>
        <taxon>Cyclobacteriaceae</taxon>
        <taxon>Aquiflexum</taxon>
    </lineage>
</organism>
<dbReference type="InterPro" id="IPR028098">
    <property type="entry name" value="Glyco_trans_4-like_N"/>
</dbReference>
<dbReference type="PANTHER" id="PTHR12526">
    <property type="entry name" value="GLYCOSYLTRANSFERASE"/>
    <property type="match status" value="1"/>
</dbReference>
<feature type="domain" description="Glycosyl transferase family 1" evidence="1">
    <location>
        <begin position="191"/>
        <end position="354"/>
    </location>
</feature>
<evidence type="ECO:0000259" key="1">
    <source>
        <dbReference type="Pfam" id="PF00534"/>
    </source>
</evidence>
<evidence type="ECO:0000259" key="2">
    <source>
        <dbReference type="Pfam" id="PF13439"/>
    </source>
</evidence>
<protein>
    <submittedName>
        <fullName evidence="3">Glycosyltransferase</fullName>
        <ecNumber evidence="3">2.4.-.-</ecNumber>
    </submittedName>
</protein>